<proteinExistence type="predicted"/>
<accession>A0A382B6A8</accession>
<name>A0A382B6A8_9ZZZZ</name>
<reference evidence="2" key="1">
    <citation type="submission" date="2018-05" db="EMBL/GenBank/DDBJ databases">
        <authorList>
            <person name="Lanie J.A."/>
            <person name="Ng W.-L."/>
            <person name="Kazmierczak K.M."/>
            <person name="Andrzejewski T.M."/>
            <person name="Davidsen T.M."/>
            <person name="Wayne K.J."/>
            <person name="Tettelin H."/>
            <person name="Glass J.I."/>
            <person name="Rusch D."/>
            <person name="Podicherti R."/>
            <person name="Tsui H.-C.T."/>
            <person name="Winkler M.E."/>
        </authorList>
    </citation>
    <scope>NUCLEOTIDE SEQUENCE</scope>
</reference>
<feature type="non-terminal residue" evidence="2">
    <location>
        <position position="1"/>
    </location>
</feature>
<dbReference type="AlphaFoldDB" id="A0A382B6A8"/>
<protein>
    <submittedName>
        <fullName evidence="2">Uncharacterized protein</fullName>
    </submittedName>
</protein>
<feature type="non-terminal residue" evidence="2">
    <location>
        <position position="51"/>
    </location>
</feature>
<evidence type="ECO:0000256" key="1">
    <source>
        <dbReference type="SAM" id="MobiDB-lite"/>
    </source>
</evidence>
<organism evidence="2">
    <name type="scientific">marine metagenome</name>
    <dbReference type="NCBI Taxonomy" id="408172"/>
    <lineage>
        <taxon>unclassified sequences</taxon>
        <taxon>metagenomes</taxon>
        <taxon>ecological metagenomes</taxon>
    </lineage>
</organism>
<evidence type="ECO:0000313" key="2">
    <source>
        <dbReference type="EMBL" id="SVB08777.1"/>
    </source>
</evidence>
<dbReference type="EMBL" id="UINC01028207">
    <property type="protein sequence ID" value="SVB08777.1"/>
    <property type="molecule type" value="Genomic_DNA"/>
</dbReference>
<gene>
    <name evidence="2" type="ORF">METZ01_LOCUS161631</name>
</gene>
<sequence>RRVPGDHRNRVAVLQHQRHADLRGQPAGCEEPSDRPVGFSIRHGKRLARPV</sequence>
<feature type="compositionally biased region" description="Basic residues" evidence="1">
    <location>
        <begin position="42"/>
        <end position="51"/>
    </location>
</feature>
<feature type="region of interest" description="Disordered" evidence="1">
    <location>
        <begin position="17"/>
        <end position="51"/>
    </location>
</feature>